<feature type="domain" description="Tyrosinase copper-binding" evidence="12">
    <location>
        <begin position="88"/>
        <end position="105"/>
    </location>
</feature>
<proteinExistence type="inferred from homology"/>
<organism evidence="14 15">
    <name type="scientific">Tulasnella calospora MUT 4182</name>
    <dbReference type="NCBI Taxonomy" id="1051891"/>
    <lineage>
        <taxon>Eukaryota</taxon>
        <taxon>Fungi</taxon>
        <taxon>Dikarya</taxon>
        <taxon>Basidiomycota</taxon>
        <taxon>Agaricomycotina</taxon>
        <taxon>Agaricomycetes</taxon>
        <taxon>Cantharellales</taxon>
        <taxon>Tulasnellaceae</taxon>
        <taxon>Tulasnella</taxon>
    </lineage>
</organism>
<dbReference type="OrthoDB" id="6132182at2759"/>
<comment type="catalytic activity">
    <reaction evidence="9">
        <text>2 L-dopa + O2 = 2 L-dopaquinone + 2 H2O</text>
        <dbReference type="Rhea" id="RHEA:34287"/>
        <dbReference type="ChEBI" id="CHEBI:15377"/>
        <dbReference type="ChEBI" id="CHEBI:15379"/>
        <dbReference type="ChEBI" id="CHEBI:57504"/>
        <dbReference type="ChEBI" id="CHEBI:57924"/>
        <dbReference type="EC" id="1.14.18.1"/>
    </reaction>
</comment>
<comment type="cofactor">
    <cofactor evidence="1">
        <name>Cu(2+)</name>
        <dbReference type="ChEBI" id="CHEBI:29036"/>
    </cofactor>
</comment>
<gene>
    <name evidence="14" type="ORF">M407DRAFT_241252</name>
</gene>
<dbReference type="InterPro" id="IPR041640">
    <property type="entry name" value="Tyrosinase_C"/>
</dbReference>
<dbReference type="Pfam" id="PF00264">
    <property type="entry name" value="Tyrosinase"/>
    <property type="match status" value="1"/>
</dbReference>
<evidence type="ECO:0000256" key="3">
    <source>
        <dbReference type="ARBA" id="ARBA00011906"/>
    </source>
</evidence>
<dbReference type="SUPFAM" id="SSF48056">
    <property type="entry name" value="Di-copper centre-containing domain"/>
    <property type="match status" value="1"/>
</dbReference>
<evidence type="ECO:0000256" key="11">
    <source>
        <dbReference type="SAM" id="MobiDB-lite"/>
    </source>
</evidence>
<dbReference type="AlphaFoldDB" id="A0A0C3QVQ1"/>
<feature type="region of interest" description="Disordered" evidence="11">
    <location>
        <begin position="437"/>
        <end position="457"/>
    </location>
</feature>
<keyword evidence="8" id="KW-0470">Melanin biosynthesis</keyword>
<dbReference type="InterPro" id="IPR050316">
    <property type="entry name" value="Tyrosinase/Hemocyanin"/>
</dbReference>
<evidence type="ECO:0000256" key="4">
    <source>
        <dbReference type="ARBA" id="ARBA00022723"/>
    </source>
</evidence>
<dbReference type="GO" id="GO:0004503">
    <property type="term" value="F:tyrosinase activity"/>
    <property type="evidence" value="ECO:0007669"/>
    <property type="project" value="UniProtKB-EC"/>
</dbReference>
<reference evidence="14 15" key="1">
    <citation type="submission" date="2014-04" db="EMBL/GenBank/DDBJ databases">
        <authorList>
            <consortium name="DOE Joint Genome Institute"/>
            <person name="Kuo A."/>
            <person name="Girlanda M."/>
            <person name="Perotto S."/>
            <person name="Kohler A."/>
            <person name="Nagy L.G."/>
            <person name="Floudas D."/>
            <person name="Copeland A."/>
            <person name="Barry K.W."/>
            <person name="Cichocki N."/>
            <person name="Veneault-Fourrey C."/>
            <person name="LaButti K."/>
            <person name="Lindquist E.A."/>
            <person name="Lipzen A."/>
            <person name="Lundell T."/>
            <person name="Morin E."/>
            <person name="Murat C."/>
            <person name="Sun H."/>
            <person name="Tunlid A."/>
            <person name="Henrissat B."/>
            <person name="Grigoriev I.V."/>
            <person name="Hibbett D.S."/>
            <person name="Martin F."/>
            <person name="Nordberg H.P."/>
            <person name="Cantor M.N."/>
            <person name="Hua S.X."/>
        </authorList>
    </citation>
    <scope>NUCLEOTIDE SEQUENCE [LARGE SCALE GENOMIC DNA]</scope>
    <source>
        <strain evidence="14 15">MUT 4182</strain>
    </source>
</reference>
<dbReference type="EC" id="1.14.18.1" evidence="3"/>
<keyword evidence="4" id="KW-0479">Metal-binding</keyword>
<feature type="region of interest" description="Disordered" evidence="11">
    <location>
        <begin position="1"/>
        <end position="22"/>
    </location>
</feature>
<evidence type="ECO:0000259" key="12">
    <source>
        <dbReference type="PROSITE" id="PS00497"/>
    </source>
</evidence>
<dbReference type="PRINTS" id="PR00092">
    <property type="entry name" value="TYROSINASE"/>
</dbReference>
<dbReference type="HOGENOM" id="CLU_013691_3_1_1"/>
<dbReference type="Proteomes" id="UP000054248">
    <property type="component" value="Unassembled WGS sequence"/>
</dbReference>
<dbReference type="Pfam" id="PF18132">
    <property type="entry name" value="Tyrosinase_C"/>
    <property type="match status" value="1"/>
</dbReference>
<keyword evidence="15" id="KW-1185">Reference proteome</keyword>
<evidence type="ECO:0000256" key="8">
    <source>
        <dbReference type="ARBA" id="ARBA00023101"/>
    </source>
</evidence>
<evidence type="ECO:0000313" key="14">
    <source>
        <dbReference type="EMBL" id="KIO32774.1"/>
    </source>
</evidence>
<evidence type="ECO:0000256" key="5">
    <source>
        <dbReference type="ARBA" id="ARBA00023002"/>
    </source>
</evidence>
<evidence type="ECO:0000256" key="7">
    <source>
        <dbReference type="ARBA" id="ARBA00023033"/>
    </source>
</evidence>
<evidence type="ECO:0000256" key="2">
    <source>
        <dbReference type="ARBA" id="ARBA00009928"/>
    </source>
</evidence>
<dbReference type="PANTHER" id="PTHR11474:SF76">
    <property type="entry name" value="SHKT DOMAIN-CONTAINING PROTEIN"/>
    <property type="match status" value="1"/>
</dbReference>
<name>A0A0C3QVQ1_9AGAM</name>
<accession>A0A0C3QVQ1</accession>
<dbReference type="PANTHER" id="PTHR11474">
    <property type="entry name" value="TYROSINASE FAMILY MEMBER"/>
    <property type="match status" value="1"/>
</dbReference>
<evidence type="ECO:0000259" key="13">
    <source>
        <dbReference type="PROSITE" id="PS00498"/>
    </source>
</evidence>
<dbReference type="EMBL" id="KN822952">
    <property type="protein sequence ID" value="KIO32774.1"/>
    <property type="molecule type" value="Genomic_DNA"/>
</dbReference>
<dbReference type="InterPro" id="IPR008922">
    <property type="entry name" value="Di-copper_centre_dom_sf"/>
</dbReference>
<dbReference type="Gene3D" id="1.10.1280.10">
    <property type="entry name" value="Di-copper center containing domain from catechol oxidase"/>
    <property type="match status" value="1"/>
</dbReference>
<dbReference type="GO" id="GO:0046872">
    <property type="term" value="F:metal ion binding"/>
    <property type="evidence" value="ECO:0007669"/>
    <property type="project" value="UniProtKB-KW"/>
</dbReference>
<dbReference type="PROSITE" id="PS00497">
    <property type="entry name" value="TYROSINASE_1"/>
    <property type="match status" value="1"/>
</dbReference>
<protein>
    <recommendedName>
        <fullName evidence="3">tyrosinase</fullName>
        <ecNumber evidence="3">1.14.18.1</ecNumber>
    </recommendedName>
</protein>
<dbReference type="GO" id="GO:0042438">
    <property type="term" value="P:melanin biosynthetic process"/>
    <property type="evidence" value="ECO:0007669"/>
    <property type="project" value="UniProtKB-KW"/>
</dbReference>
<evidence type="ECO:0000256" key="10">
    <source>
        <dbReference type="ARBA" id="ARBA00048881"/>
    </source>
</evidence>
<sequence length="457" mass="50124">MAQHVVITGVPRTGTESTPPTRREINDFVKDVKPFSLFIQALQAMYQTSQKDGLSHFQIGGIHGLPYQQWETSGGNRPVGQWGGYCTHGSMLFPTWHRPYVATYEQTVQAHAVQIADTYTTSDKAQWQDAAVNLRLPYWDWASNAVPPSQVISDAKVTITGPNGQQTPVDNPLLGYPFNPIDPSFPDPYSQWPTTLRHPTSDDSDASSNVEELISDLQSDARDLRTKTYNLLTRVSTWPAFSNHTPGDGGSSSSSLEAIHDGIHVDVGADGHMGDPAVAGFDPIFFLHHCNVDRLLALWEALHPNTWVTPGPANGGTFTIAGNATENATTDLTPFWNGATTYWNSNACRNFETSLNYTYPDTENVEGFVPLNEAIAAHSGLNSFDPRVVEPYLKKELSWRIQKADRSSVDISQLPSLQVVVVALPLHLHQGEMFPKAGTPVHHHSITEGKPGGHQAA</sequence>
<keyword evidence="6" id="KW-0186">Copper</keyword>
<dbReference type="InterPro" id="IPR002227">
    <property type="entry name" value="Tyrosinase_Cu-bd"/>
</dbReference>
<reference evidence="15" key="2">
    <citation type="submission" date="2015-01" db="EMBL/GenBank/DDBJ databases">
        <title>Evolutionary Origins and Diversification of the Mycorrhizal Mutualists.</title>
        <authorList>
            <consortium name="DOE Joint Genome Institute"/>
            <consortium name="Mycorrhizal Genomics Consortium"/>
            <person name="Kohler A."/>
            <person name="Kuo A."/>
            <person name="Nagy L.G."/>
            <person name="Floudas D."/>
            <person name="Copeland A."/>
            <person name="Barry K.W."/>
            <person name="Cichocki N."/>
            <person name="Veneault-Fourrey C."/>
            <person name="LaButti K."/>
            <person name="Lindquist E.A."/>
            <person name="Lipzen A."/>
            <person name="Lundell T."/>
            <person name="Morin E."/>
            <person name="Murat C."/>
            <person name="Riley R."/>
            <person name="Ohm R."/>
            <person name="Sun H."/>
            <person name="Tunlid A."/>
            <person name="Henrissat B."/>
            <person name="Grigoriev I.V."/>
            <person name="Hibbett D.S."/>
            <person name="Martin F."/>
        </authorList>
    </citation>
    <scope>NUCLEOTIDE SEQUENCE [LARGE SCALE GENOMIC DNA]</scope>
    <source>
        <strain evidence="15">MUT 4182</strain>
    </source>
</reference>
<evidence type="ECO:0000256" key="9">
    <source>
        <dbReference type="ARBA" id="ARBA00048233"/>
    </source>
</evidence>
<comment type="similarity">
    <text evidence="2">Belongs to the tyrosinase family.</text>
</comment>
<dbReference type="PROSITE" id="PS00498">
    <property type="entry name" value="TYROSINASE_2"/>
    <property type="match status" value="1"/>
</dbReference>
<keyword evidence="5" id="KW-0560">Oxidoreductase</keyword>
<evidence type="ECO:0000256" key="1">
    <source>
        <dbReference type="ARBA" id="ARBA00001973"/>
    </source>
</evidence>
<dbReference type="STRING" id="1051891.A0A0C3QVQ1"/>
<feature type="domain" description="Tyrosinase copper-binding" evidence="13">
    <location>
        <begin position="282"/>
        <end position="293"/>
    </location>
</feature>
<comment type="catalytic activity">
    <reaction evidence="10">
        <text>L-tyrosine + O2 = L-dopaquinone + H2O</text>
        <dbReference type="Rhea" id="RHEA:18117"/>
        <dbReference type="ChEBI" id="CHEBI:15377"/>
        <dbReference type="ChEBI" id="CHEBI:15379"/>
        <dbReference type="ChEBI" id="CHEBI:57924"/>
        <dbReference type="ChEBI" id="CHEBI:58315"/>
        <dbReference type="EC" id="1.14.18.1"/>
    </reaction>
</comment>
<evidence type="ECO:0000313" key="15">
    <source>
        <dbReference type="Proteomes" id="UP000054248"/>
    </source>
</evidence>
<keyword evidence="7" id="KW-0503">Monooxygenase</keyword>
<evidence type="ECO:0000256" key="6">
    <source>
        <dbReference type="ARBA" id="ARBA00023008"/>
    </source>
</evidence>